<protein>
    <submittedName>
        <fullName evidence="2">Uncharacterized protein</fullName>
    </submittedName>
</protein>
<dbReference type="Proteomes" id="UP001556170">
    <property type="component" value="Unassembled WGS sequence"/>
</dbReference>
<organism evidence="2 3">
    <name type="scientific">Rhodanobacter geophilus</name>
    <dbReference type="NCBI Taxonomy" id="3162488"/>
    <lineage>
        <taxon>Bacteria</taxon>
        <taxon>Pseudomonadati</taxon>
        <taxon>Pseudomonadota</taxon>
        <taxon>Gammaproteobacteria</taxon>
        <taxon>Lysobacterales</taxon>
        <taxon>Rhodanobacteraceae</taxon>
        <taxon>Rhodanobacter</taxon>
    </lineage>
</organism>
<name>A0ABV3QSS0_9GAMM</name>
<evidence type="ECO:0000313" key="3">
    <source>
        <dbReference type="Proteomes" id="UP001556170"/>
    </source>
</evidence>
<reference evidence="2 3" key="1">
    <citation type="submission" date="2024-06" db="EMBL/GenBank/DDBJ databases">
        <authorList>
            <person name="Woo H."/>
        </authorList>
    </citation>
    <scope>NUCLEOTIDE SEQUENCE [LARGE SCALE GENOMIC DNA]</scope>
    <source>
        <strain evidence="2 3">S2-g</strain>
    </source>
</reference>
<proteinExistence type="predicted"/>
<gene>
    <name evidence="2" type="ORF">ABQJ56_14200</name>
</gene>
<comment type="caution">
    <text evidence="2">The sequence shown here is derived from an EMBL/GenBank/DDBJ whole genome shotgun (WGS) entry which is preliminary data.</text>
</comment>
<keyword evidence="3" id="KW-1185">Reference proteome</keyword>
<keyword evidence="1" id="KW-0732">Signal</keyword>
<feature type="signal peptide" evidence="1">
    <location>
        <begin position="1"/>
        <end position="22"/>
    </location>
</feature>
<dbReference type="RefSeq" id="WP_367845669.1">
    <property type="nucleotide sequence ID" value="NZ_JBFOHL010000013.1"/>
</dbReference>
<sequence>MSRHTLFIAISTLALALPLACAATPGDAAPMDMHQGTGVNGNSPLVQEIRSATAKYKDINVALHKETGWVVATPCVSGPDTGAMGVHVVNPSRIADGVLDPSAPEALIYEPMPDGSMRLVGVEFIEVAADWAARYPDGPPPEVAGNLMNLLQVPNRFGLPEAYYLHVWAWQDNPKGSFADWNTDVTCAMQPLPTT</sequence>
<accession>A0ABV3QSS0</accession>
<evidence type="ECO:0000256" key="1">
    <source>
        <dbReference type="SAM" id="SignalP"/>
    </source>
</evidence>
<dbReference type="EMBL" id="JBFOHL010000013">
    <property type="protein sequence ID" value="MEW9625376.1"/>
    <property type="molecule type" value="Genomic_DNA"/>
</dbReference>
<feature type="chain" id="PRO_5046278518" evidence="1">
    <location>
        <begin position="23"/>
        <end position="195"/>
    </location>
</feature>
<evidence type="ECO:0000313" key="2">
    <source>
        <dbReference type="EMBL" id="MEW9625376.1"/>
    </source>
</evidence>